<organism evidence="3 4">
    <name type="scientific">Fuerstiella marisgermanici</name>
    <dbReference type="NCBI Taxonomy" id="1891926"/>
    <lineage>
        <taxon>Bacteria</taxon>
        <taxon>Pseudomonadati</taxon>
        <taxon>Planctomycetota</taxon>
        <taxon>Planctomycetia</taxon>
        <taxon>Planctomycetales</taxon>
        <taxon>Planctomycetaceae</taxon>
        <taxon>Fuerstiella</taxon>
    </lineage>
</organism>
<evidence type="ECO:0000259" key="2">
    <source>
        <dbReference type="Pfam" id="PF13360"/>
    </source>
</evidence>
<feature type="domain" description="Pyrrolo-quinoline quinone repeat" evidence="2">
    <location>
        <begin position="332"/>
        <end position="392"/>
    </location>
</feature>
<proteinExistence type="predicted"/>
<dbReference type="KEGG" id="fmr:Fuma_04404"/>
<dbReference type="SMART" id="SM00564">
    <property type="entry name" value="PQQ"/>
    <property type="match status" value="3"/>
</dbReference>
<protein>
    <submittedName>
        <fullName evidence="3">Outer membrane biogenesis protein</fullName>
    </submittedName>
</protein>
<feature type="chain" id="PRO_5013270005" evidence="1">
    <location>
        <begin position="22"/>
        <end position="433"/>
    </location>
</feature>
<dbReference type="InterPro" id="IPR018391">
    <property type="entry name" value="PQQ_b-propeller_rpt"/>
</dbReference>
<dbReference type="PANTHER" id="PTHR34512:SF30">
    <property type="entry name" value="OUTER MEMBRANE PROTEIN ASSEMBLY FACTOR BAMB"/>
    <property type="match status" value="1"/>
</dbReference>
<dbReference type="InterPro" id="IPR015943">
    <property type="entry name" value="WD40/YVTN_repeat-like_dom_sf"/>
</dbReference>
<dbReference type="SUPFAM" id="SSF50998">
    <property type="entry name" value="Quinoprotein alcohol dehydrogenase-like"/>
    <property type="match status" value="1"/>
</dbReference>
<dbReference type="Gene3D" id="2.130.10.10">
    <property type="entry name" value="YVTN repeat-like/Quinoprotein amine dehydrogenase"/>
    <property type="match status" value="2"/>
</dbReference>
<feature type="signal peptide" evidence="1">
    <location>
        <begin position="1"/>
        <end position="21"/>
    </location>
</feature>
<dbReference type="RefSeq" id="WP_218922243.1">
    <property type="nucleotide sequence ID" value="NZ_CP017641.1"/>
</dbReference>
<dbReference type="AlphaFoldDB" id="A0A1P8WL43"/>
<sequence precursor="true">MFSKLPFVSLMAALLCCQFTAAEDSLPWPDRNGPTKDGFVDEVNAKGLPTEFNVATGENIKWKTPLENLGNSTPVIGGGKVWFTSATEDGAKQWVYCIDANSGEVLHHKLLFENEDPEPLFNDVNTYASPSCVLESDAVYVHFGEYGTARLNPETAEVEWQRRDLKCRHYRGPGSSPVIFEDLLILTFDGASHQYLTALNKTTGESIWRTDRTTDYGDLDKDGNPKREGDLRKAFGTPGLLKVGGKTQIISIGSRAAYGYDAMTGEEIWKIRHANFNAATPPAFFENLVIINTGDRNAHTVAIEVDQTTKGDVTDTNIRWDRVKGNSRLATPLLIDGRFYMVTDTGVAICLDAKTGEEIWKGRIGGDHVASPIYANGLIYCFNVEGDMIVIRTGDKFELVSKSRLPSGMRASPAVADGKLYLRTFEHLYCIGK</sequence>
<feature type="domain" description="Pyrrolo-quinoline quinone repeat" evidence="2">
    <location>
        <begin position="50"/>
        <end position="162"/>
    </location>
</feature>
<dbReference type="InterPro" id="IPR002372">
    <property type="entry name" value="PQQ_rpt_dom"/>
</dbReference>
<dbReference type="Pfam" id="PF13360">
    <property type="entry name" value="PQQ_2"/>
    <property type="match status" value="3"/>
</dbReference>
<dbReference type="EMBL" id="CP017641">
    <property type="protein sequence ID" value="APZ94765.1"/>
    <property type="molecule type" value="Genomic_DNA"/>
</dbReference>
<dbReference type="InterPro" id="IPR011047">
    <property type="entry name" value="Quinoprotein_ADH-like_sf"/>
</dbReference>
<evidence type="ECO:0000313" key="4">
    <source>
        <dbReference type="Proteomes" id="UP000187735"/>
    </source>
</evidence>
<dbReference type="Proteomes" id="UP000187735">
    <property type="component" value="Chromosome"/>
</dbReference>
<evidence type="ECO:0000313" key="3">
    <source>
        <dbReference type="EMBL" id="APZ94765.1"/>
    </source>
</evidence>
<name>A0A1P8WL43_9PLAN</name>
<accession>A0A1P8WL43</accession>
<feature type="domain" description="Pyrrolo-quinoline quinone repeat" evidence="2">
    <location>
        <begin position="193"/>
        <end position="304"/>
    </location>
</feature>
<keyword evidence="1" id="KW-0732">Signal</keyword>
<dbReference type="STRING" id="1891926.Fuma_04404"/>
<evidence type="ECO:0000256" key="1">
    <source>
        <dbReference type="SAM" id="SignalP"/>
    </source>
</evidence>
<gene>
    <name evidence="3" type="ORF">Fuma_04404</name>
</gene>
<reference evidence="3 4" key="1">
    <citation type="journal article" date="2016" name="Front. Microbiol.">
        <title>Fuerstia marisgermanicae gen. nov., sp. nov., an Unusual Member of the Phylum Planctomycetes from the German Wadden Sea.</title>
        <authorList>
            <person name="Kohn T."/>
            <person name="Heuer A."/>
            <person name="Jogler M."/>
            <person name="Vollmers J."/>
            <person name="Boedeker C."/>
            <person name="Bunk B."/>
            <person name="Rast P."/>
            <person name="Borchert D."/>
            <person name="Glockner I."/>
            <person name="Freese H.M."/>
            <person name="Klenk H.P."/>
            <person name="Overmann J."/>
            <person name="Kaster A.K."/>
            <person name="Rohde M."/>
            <person name="Wiegand S."/>
            <person name="Jogler C."/>
        </authorList>
    </citation>
    <scope>NUCLEOTIDE SEQUENCE [LARGE SCALE GENOMIC DNA]</scope>
    <source>
        <strain evidence="3 4">NH11</strain>
    </source>
</reference>
<dbReference type="PANTHER" id="PTHR34512">
    <property type="entry name" value="CELL SURFACE PROTEIN"/>
    <property type="match status" value="1"/>
</dbReference>
<keyword evidence="4" id="KW-1185">Reference proteome</keyword>